<evidence type="ECO:0000256" key="4">
    <source>
        <dbReference type="ARBA" id="ARBA00022490"/>
    </source>
</evidence>
<dbReference type="GO" id="GO:0047134">
    <property type="term" value="F:protein-disulfide reductase [NAD(P)H] activity"/>
    <property type="evidence" value="ECO:0007669"/>
    <property type="project" value="TreeGrafter"/>
</dbReference>
<sequence>MAETGRLPTPVTENWDWQLDGACRGANSRLFFHPESERGHAREKRENRAKAICRSCPVLTQCRDYALTSQETYGVWGAMGEGERRELLKGRRRELRMALSAR</sequence>
<keyword evidence="5 12" id="KW-0479">Metal-binding</keyword>
<dbReference type="PANTHER" id="PTHR38839:SF5">
    <property type="entry name" value="TRANSCRIPTIONAL REGULATOR WHID"/>
    <property type="match status" value="1"/>
</dbReference>
<keyword evidence="10 12" id="KW-1015">Disulfide bond</keyword>
<evidence type="ECO:0000256" key="7">
    <source>
        <dbReference type="ARBA" id="ARBA00023014"/>
    </source>
</evidence>
<evidence type="ECO:0000256" key="1">
    <source>
        <dbReference type="ARBA" id="ARBA00004496"/>
    </source>
</evidence>
<comment type="subcellular location">
    <subcellularLocation>
        <location evidence="1 12">Cytoplasm</location>
    </subcellularLocation>
</comment>
<dbReference type="RefSeq" id="WP_093942952.1">
    <property type="nucleotide sequence ID" value="NZ_CP022521.1"/>
</dbReference>
<evidence type="ECO:0000256" key="5">
    <source>
        <dbReference type="ARBA" id="ARBA00022723"/>
    </source>
</evidence>
<dbReference type="AlphaFoldDB" id="A0A221W7C3"/>
<comment type="function">
    <text evidence="12">Acts as a transcriptional regulator. Probably redox-responsive. The apo- but not holo-form probably binds DNA.</text>
</comment>
<dbReference type="GO" id="GO:0035731">
    <property type="term" value="F:dinitrosyl-iron complex binding"/>
    <property type="evidence" value="ECO:0007669"/>
    <property type="project" value="UniProtKB-UniRule"/>
</dbReference>
<dbReference type="OrthoDB" id="4954884at2"/>
<evidence type="ECO:0000256" key="10">
    <source>
        <dbReference type="ARBA" id="ARBA00023157"/>
    </source>
</evidence>
<dbReference type="PROSITE" id="PS51674">
    <property type="entry name" value="4FE4S_WBL"/>
    <property type="match status" value="1"/>
</dbReference>
<evidence type="ECO:0000313" key="13">
    <source>
        <dbReference type="EMBL" id="ASO21880.1"/>
    </source>
</evidence>
<dbReference type="GO" id="GO:0051539">
    <property type="term" value="F:4 iron, 4 sulfur cluster binding"/>
    <property type="evidence" value="ECO:0007669"/>
    <property type="project" value="UniProtKB-UniRule"/>
</dbReference>
<keyword evidence="14" id="KW-1185">Reference proteome</keyword>
<dbReference type="EMBL" id="CP022521">
    <property type="protein sequence ID" value="ASO21880.1"/>
    <property type="molecule type" value="Genomic_DNA"/>
</dbReference>
<evidence type="ECO:0000256" key="2">
    <source>
        <dbReference type="ARBA" id="ARBA00006597"/>
    </source>
</evidence>
<comment type="PTM">
    <text evidence="12">The Fe-S cluster can be nitrosylated by nitric oxide (NO).</text>
</comment>
<dbReference type="KEGG" id="ahg:AHOG_21320"/>
<evidence type="ECO:0000256" key="3">
    <source>
        <dbReference type="ARBA" id="ARBA00022485"/>
    </source>
</evidence>
<dbReference type="InterPro" id="IPR003482">
    <property type="entry name" value="Whib"/>
</dbReference>
<dbReference type="GO" id="GO:0045454">
    <property type="term" value="P:cell redox homeostasis"/>
    <property type="evidence" value="ECO:0007669"/>
    <property type="project" value="TreeGrafter"/>
</dbReference>
<gene>
    <name evidence="13" type="primary">whiB5</name>
    <name evidence="12" type="synonym">whiB</name>
    <name evidence="13" type="ORF">AHOG_21320</name>
</gene>
<feature type="binding site" evidence="12">
    <location>
        <position position="23"/>
    </location>
    <ligand>
        <name>[4Fe-4S] cluster</name>
        <dbReference type="ChEBI" id="CHEBI:49883"/>
    </ligand>
</feature>
<proteinExistence type="inferred from homology"/>
<organism evidence="13 14">
    <name type="scientific">Actinoalloteichus hoggarensis</name>
    <dbReference type="NCBI Taxonomy" id="1470176"/>
    <lineage>
        <taxon>Bacteria</taxon>
        <taxon>Bacillati</taxon>
        <taxon>Actinomycetota</taxon>
        <taxon>Actinomycetes</taxon>
        <taxon>Pseudonocardiales</taxon>
        <taxon>Pseudonocardiaceae</taxon>
        <taxon>Actinoalloteichus</taxon>
    </lineage>
</organism>
<reference evidence="13 14" key="1">
    <citation type="submission" date="2017-07" db="EMBL/GenBank/DDBJ databases">
        <title>Complete genome sequence of Actinoalloteichus hoggarensis DSM 45943, type strain of Actinoalloteichus hoggarensis.</title>
        <authorList>
            <person name="Ruckert C."/>
            <person name="Nouioui I."/>
            <person name="Willmese J."/>
            <person name="van Wezel G."/>
            <person name="Klenk H.-P."/>
            <person name="Kalinowski J."/>
            <person name="Zotchev S.B."/>
        </authorList>
    </citation>
    <scope>NUCLEOTIDE SEQUENCE [LARGE SCALE GENOMIC DNA]</scope>
    <source>
        <strain evidence="13 14">DSM 45943</strain>
    </source>
</reference>
<keyword evidence="4 12" id="KW-0963">Cytoplasm</keyword>
<dbReference type="GO" id="GO:0045892">
    <property type="term" value="P:negative regulation of DNA-templated transcription"/>
    <property type="evidence" value="ECO:0007669"/>
    <property type="project" value="TreeGrafter"/>
</dbReference>
<evidence type="ECO:0000256" key="9">
    <source>
        <dbReference type="ARBA" id="ARBA00023125"/>
    </source>
</evidence>
<evidence type="ECO:0000256" key="11">
    <source>
        <dbReference type="ARBA" id="ARBA00023163"/>
    </source>
</evidence>
<evidence type="ECO:0000256" key="6">
    <source>
        <dbReference type="ARBA" id="ARBA00023004"/>
    </source>
</evidence>
<feature type="binding site" evidence="12">
    <location>
        <position position="62"/>
    </location>
    <ligand>
        <name>[4Fe-4S] cluster</name>
        <dbReference type="ChEBI" id="CHEBI:49883"/>
    </ligand>
</feature>
<keyword evidence="6 12" id="KW-0408">Iron</keyword>
<protein>
    <recommendedName>
        <fullName evidence="12">Transcriptional regulator WhiB</fullName>
    </recommendedName>
</protein>
<dbReference type="GO" id="GO:0046872">
    <property type="term" value="F:metal ion binding"/>
    <property type="evidence" value="ECO:0007669"/>
    <property type="project" value="UniProtKB-KW"/>
</dbReference>
<dbReference type="Proteomes" id="UP000204221">
    <property type="component" value="Chromosome"/>
</dbReference>
<evidence type="ECO:0000256" key="12">
    <source>
        <dbReference type="HAMAP-Rule" id="MF_01479"/>
    </source>
</evidence>
<comment type="similarity">
    <text evidence="2 12">Belongs to the WhiB family.</text>
</comment>
<comment type="cofactor">
    <cofactor evidence="12">
        <name>[4Fe-4S] cluster</name>
        <dbReference type="ChEBI" id="CHEBI:49883"/>
    </cofactor>
    <text evidence="12">Binds 1 [4Fe-4S] cluster per subunit. Following nitrosylation of the [4Fe-4S] cluster binds 1 [4Fe-8(NO)] cluster per subunit.</text>
</comment>
<feature type="binding site" evidence="12">
    <location>
        <position position="53"/>
    </location>
    <ligand>
        <name>[4Fe-4S] cluster</name>
        <dbReference type="ChEBI" id="CHEBI:49883"/>
    </ligand>
</feature>
<keyword evidence="11 12" id="KW-0804">Transcription</keyword>
<dbReference type="InterPro" id="IPR034768">
    <property type="entry name" value="4FE4S_WBL"/>
</dbReference>
<dbReference type="Pfam" id="PF02467">
    <property type="entry name" value="Whib"/>
    <property type="match status" value="1"/>
</dbReference>
<dbReference type="PANTHER" id="PTHR38839">
    <property type="entry name" value="TRANSCRIPTIONAL REGULATOR WHID-RELATED"/>
    <property type="match status" value="1"/>
</dbReference>
<dbReference type="GO" id="GO:0003677">
    <property type="term" value="F:DNA binding"/>
    <property type="evidence" value="ECO:0007669"/>
    <property type="project" value="UniProtKB-UniRule"/>
</dbReference>
<feature type="binding site" evidence="12">
    <location>
        <position position="56"/>
    </location>
    <ligand>
        <name>[4Fe-4S] cluster</name>
        <dbReference type="ChEBI" id="CHEBI:49883"/>
    </ligand>
</feature>
<keyword evidence="3 12" id="KW-0004">4Fe-4S</keyword>
<evidence type="ECO:0000313" key="14">
    <source>
        <dbReference type="Proteomes" id="UP000204221"/>
    </source>
</evidence>
<comment type="PTM">
    <text evidence="12">Upon Fe-S cluster removal intramolecular disulfide bonds are formed.</text>
</comment>
<evidence type="ECO:0000256" key="8">
    <source>
        <dbReference type="ARBA" id="ARBA00023015"/>
    </source>
</evidence>
<keyword evidence="7 12" id="KW-0411">Iron-sulfur</keyword>
<dbReference type="GO" id="GO:0005737">
    <property type="term" value="C:cytoplasm"/>
    <property type="evidence" value="ECO:0007669"/>
    <property type="project" value="UniProtKB-SubCell"/>
</dbReference>
<keyword evidence="9 12" id="KW-0238">DNA-binding</keyword>
<keyword evidence="8 12" id="KW-0805">Transcription regulation</keyword>
<dbReference type="HAMAP" id="MF_01479">
    <property type="entry name" value="WhiB"/>
    <property type="match status" value="1"/>
</dbReference>
<name>A0A221W7C3_9PSEU</name>
<accession>A0A221W7C3</accession>